<keyword evidence="2" id="KW-1185">Reference proteome</keyword>
<organism evidence="1 2">
    <name type="scientific">Smallanthus sonchifolius</name>
    <dbReference type="NCBI Taxonomy" id="185202"/>
    <lineage>
        <taxon>Eukaryota</taxon>
        <taxon>Viridiplantae</taxon>
        <taxon>Streptophyta</taxon>
        <taxon>Embryophyta</taxon>
        <taxon>Tracheophyta</taxon>
        <taxon>Spermatophyta</taxon>
        <taxon>Magnoliopsida</taxon>
        <taxon>eudicotyledons</taxon>
        <taxon>Gunneridae</taxon>
        <taxon>Pentapetalae</taxon>
        <taxon>asterids</taxon>
        <taxon>campanulids</taxon>
        <taxon>Asterales</taxon>
        <taxon>Asteraceae</taxon>
        <taxon>Asteroideae</taxon>
        <taxon>Heliantheae alliance</taxon>
        <taxon>Millerieae</taxon>
        <taxon>Smallanthus</taxon>
    </lineage>
</organism>
<dbReference type="EMBL" id="CM042027">
    <property type="protein sequence ID" value="KAI3803351.1"/>
    <property type="molecule type" value="Genomic_DNA"/>
</dbReference>
<accession>A0ACB9I7A4</accession>
<evidence type="ECO:0000313" key="1">
    <source>
        <dbReference type="EMBL" id="KAI3803351.1"/>
    </source>
</evidence>
<dbReference type="Proteomes" id="UP001056120">
    <property type="component" value="Linkage Group LG10"/>
</dbReference>
<evidence type="ECO:0000313" key="2">
    <source>
        <dbReference type="Proteomes" id="UP001056120"/>
    </source>
</evidence>
<protein>
    <submittedName>
        <fullName evidence="1">Uncharacterized protein</fullName>
    </submittedName>
</protein>
<reference evidence="1 2" key="2">
    <citation type="journal article" date="2022" name="Mol. Ecol. Resour.">
        <title>The genomes of chicory, endive, great burdock and yacon provide insights into Asteraceae paleo-polyploidization history and plant inulin production.</title>
        <authorList>
            <person name="Fan W."/>
            <person name="Wang S."/>
            <person name="Wang H."/>
            <person name="Wang A."/>
            <person name="Jiang F."/>
            <person name="Liu H."/>
            <person name="Zhao H."/>
            <person name="Xu D."/>
            <person name="Zhang Y."/>
        </authorList>
    </citation>
    <scope>NUCLEOTIDE SEQUENCE [LARGE SCALE GENOMIC DNA]</scope>
    <source>
        <strain evidence="2">cv. Yunnan</strain>
        <tissue evidence="1">Leaves</tissue>
    </source>
</reference>
<sequence length="67" mass="7856">MLSEELTCYRSRRCKSGNFCCSKELSRILSHHVPTKQTNKHQINTFLPTKKKLNHSIFFPFLSSIKD</sequence>
<reference evidence="2" key="1">
    <citation type="journal article" date="2022" name="Mol. Ecol. Resour.">
        <title>The genomes of chicory, endive, great burdock and yacon provide insights into Asteraceae palaeo-polyploidization history and plant inulin production.</title>
        <authorList>
            <person name="Fan W."/>
            <person name="Wang S."/>
            <person name="Wang H."/>
            <person name="Wang A."/>
            <person name="Jiang F."/>
            <person name="Liu H."/>
            <person name="Zhao H."/>
            <person name="Xu D."/>
            <person name="Zhang Y."/>
        </authorList>
    </citation>
    <scope>NUCLEOTIDE SEQUENCE [LARGE SCALE GENOMIC DNA]</scope>
    <source>
        <strain evidence="2">cv. Yunnan</strain>
    </source>
</reference>
<proteinExistence type="predicted"/>
<gene>
    <name evidence="1" type="ORF">L1987_31502</name>
</gene>
<name>A0ACB9I7A4_9ASTR</name>
<comment type="caution">
    <text evidence="1">The sequence shown here is derived from an EMBL/GenBank/DDBJ whole genome shotgun (WGS) entry which is preliminary data.</text>
</comment>